<evidence type="ECO:0000313" key="2">
    <source>
        <dbReference type="Proteomes" id="UP000198305"/>
    </source>
</evidence>
<evidence type="ECO:0008006" key="3">
    <source>
        <dbReference type="Google" id="ProtNLM"/>
    </source>
</evidence>
<name>A0A239AGN4_9PROT</name>
<sequence length="296" mass="35081">MIEKKMEVEKPNTIRIIIPYFGNWPFWMPVFLESCRYNSTIDWLIYTDCTIPKNCPDNVKVIQVSFRAYCTYLSSRLQMDFYPDSAYKLCDIKPMLGHVHHDEIAGYDFWGFGDIDVVYGNLRAYFTRERLSHYDLFSMHARRISGHLCLLRNTPEMNTAFQKVSNWPNMLADHAHVAFDEKAFSKIFLRHKNSAALVQWLAKKIDPWLEKAEFNETYTTPNARIKWRNDSGDFPEKWYWSRGQVSNDLDQGYYFPYFHFMEWKKGWDSANQELKDFLATTDAKVEIDCRGMRVVG</sequence>
<dbReference type="Pfam" id="PF20330">
    <property type="entry name" value="DUF6625"/>
    <property type="match status" value="1"/>
</dbReference>
<dbReference type="EMBL" id="FZOA01000007">
    <property type="protein sequence ID" value="SNR94807.1"/>
    <property type="molecule type" value="Genomic_DNA"/>
</dbReference>
<reference evidence="2" key="1">
    <citation type="submission" date="2017-06" db="EMBL/GenBank/DDBJ databases">
        <authorList>
            <person name="Varghese N."/>
            <person name="Submissions S."/>
        </authorList>
    </citation>
    <scope>NUCLEOTIDE SEQUENCE [LARGE SCALE GENOMIC DNA]</scope>
    <source>
        <strain evidence="2">Ca-68</strain>
    </source>
</reference>
<dbReference type="InterPro" id="IPR046733">
    <property type="entry name" value="DUF6625"/>
</dbReference>
<proteinExistence type="predicted"/>
<keyword evidence="2" id="KW-1185">Reference proteome</keyword>
<accession>A0A239AGN4</accession>
<evidence type="ECO:0000313" key="1">
    <source>
        <dbReference type="EMBL" id="SNR94807.1"/>
    </source>
</evidence>
<dbReference type="AlphaFoldDB" id="A0A239AGN4"/>
<organism evidence="1 2">
    <name type="scientific">Methylobacillus rhizosphaerae</name>
    <dbReference type="NCBI Taxonomy" id="551994"/>
    <lineage>
        <taxon>Bacteria</taxon>
        <taxon>Pseudomonadati</taxon>
        <taxon>Pseudomonadota</taxon>
        <taxon>Betaproteobacteria</taxon>
        <taxon>Nitrosomonadales</taxon>
        <taxon>Methylophilaceae</taxon>
        <taxon>Methylobacillus</taxon>
    </lineage>
</organism>
<dbReference type="Proteomes" id="UP000198305">
    <property type="component" value="Unassembled WGS sequence"/>
</dbReference>
<gene>
    <name evidence="1" type="ORF">SAMN05192560_1916</name>
</gene>
<protein>
    <recommendedName>
        <fullName evidence="3">Rhamnan synthesis protein F</fullName>
    </recommendedName>
</protein>